<dbReference type="NCBIfam" id="TIGR04291">
    <property type="entry name" value="arsen_driv_ArsA"/>
    <property type="match status" value="1"/>
</dbReference>
<dbReference type="SUPFAM" id="SSF52540">
    <property type="entry name" value="P-loop containing nucleoside triphosphate hydrolases"/>
    <property type="match status" value="2"/>
</dbReference>
<proteinExistence type="inferred from homology"/>
<sequence length="591" mass="61503">MSALPVLDWAGWPTPFVFFTGKGGVGKTTVAGAVAVALADAGKRVLVVSTDPASNLDELFLTEVGPEPVPVPGVPGLEATNLDPDAAAAAYRERVLAPYRGKVSEQELGEIEEQLAGECTVEVAAFDRFTQLIVNPGLVGRYDHVLFDTAPTGHTLRLMNLPSAWSQYIQTTPAGASCLGPRSGLESQRSQYQAAVEQLGDPDRTTLVLVSRPEPGALREAARAGGELAALGVGNQRLVVNGVLLHPLTGDPIAEALAARQAQALASMPEALRALPASGVPLVAWDLAGPSALRALAGGGTAAPVREAAAGAVPPAPLPGLAGLIDDLADGGPSTVLVMGKGGVGKTTVAAAIAVGLAVRGHEVHLSTTDPAGRPADLLPEDGTGRLTVSRIDPAAELARYTAERLRRAANLDPQRRALLEEDLRSPCTEELAVFRAFSGLLIGSRDRFTVVDTAPSGHTLRLLDLAGSYEQQLTSGAGQGAGNIVTPLARLRDPDRTRVLIVTLPEHTPVSEAAVLQQDLRRAGIEPYGWVVNAALTGSGTGDPVLRSRAALEGPQLHRVRVELAKRAWLVPWHGESLIGQDRLAALTAA</sequence>
<gene>
    <name evidence="3" type="primary">arsA</name>
    <name evidence="3" type="ORF">GCM10009838_66700</name>
</gene>
<dbReference type="SMART" id="SM00382">
    <property type="entry name" value="AAA"/>
    <property type="match status" value="2"/>
</dbReference>
<dbReference type="Proteomes" id="UP001499854">
    <property type="component" value="Unassembled WGS sequence"/>
</dbReference>
<dbReference type="InterPro" id="IPR027541">
    <property type="entry name" value="Ars_ATPase"/>
</dbReference>
<keyword evidence="4" id="KW-1185">Reference proteome</keyword>
<evidence type="ECO:0000259" key="2">
    <source>
        <dbReference type="SMART" id="SM00382"/>
    </source>
</evidence>
<evidence type="ECO:0000313" key="3">
    <source>
        <dbReference type="EMBL" id="GAA1993332.1"/>
    </source>
</evidence>
<dbReference type="PANTHER" id="PTHR10803">
    <property type="entry name" value="ARSENICAL PUMP-DRIVING ATPASE ARSENITE-TRANSLOCATING ATPASE"/>
    <property type="match status" value="1"/>
</dbReference>
<organism evidence="3 4">
    <name type="scientific">Catenulispora subtropica</name>
    <dbReference type="NCBI Taxonomy" id="450798"/>
    <lineage>
        <taxon>Bacteria</taxon>
        <taxon>Bacillati</taxon>
        <taxon>Actinomycetota</taxon>
        <taxon>Actinomycetes</taxon>
        <taxon>Catenulisporales</taxon>
        <taxon>Catenulisporaceae</taxon>
        <taxon>Catenulispora</taxon>
    </lineage>
</organism>
<dbReference type="Pfam" id="PF02374">
    <property type="entry name" value="ArsA_ATPase"/>
    <property type="match status" value="2"/>
</dbReference>
<evidence type="ECO:0000313" key="4">
    <source>
        <dbReference type="Proteomes" id="UP001499854"/>
    </source>
</evidence>
<dbReference type="Gene3D" id="3.40.50.300">
    <property type="entry name" value="P-loop containing nucleotide triphosphate hydrolases"/>
    <property type="match status" value="2"/>
</dbReference>
<comment type="similarity">
    <text evidence="1">Belongs to the arsA ATPase family.</text>
</comment>
<dbReference type="PANTHER" id="PTHR10803:SF3">
    <property type="entry name" value="ATPASE GET3"/>
    <property type="match status" value="1"/>
</dbReference>
<dbReference type="InterPro" id="IPR027417">
    <property type="entry name" value="P-loop_NTPase"/>
</dbReference>
<dbReference type="InterPro" id="IPR025723">
    <property type="entry name" value="ArsA/GET3_ATPase-like"/>
</dbReference>
<feature type="domain" description="AAA+ ATPase" evidence="2">
    <location>
        <begin position="332"/>
        <end position="525"/>
    </location>
</feature>
<dbReference type="NCBIfam" id="TIGR00345">
    <property type="entry name" value="GET3_arsA_TRC40"/>
    <property type="match status" value="1"/>
</dbReference>
<dbReference type="EMBL" id="BAAAQM010000049">
    <property type="protein sequence ID" value="GAA1993332.1"/>
    <property type="molecule type" value="Genomic_DNA"/>
</dbReference>
<reference evidence="3 4" key="1">
    <citation type="journal article" date="2019" name="Int. J. Syst. Evol. Microbiol.">
        <title>The Global Catalogue of Microorganisms (GCM) 10K type strain sequencing project: providing services to taxonomists for standard genome sequencing and annotation.</title>
        <authorList>
            <consortium name="The Broad Institute Genomics Platform"/>
            <consortium name="The Broad Institute Genome Sequencing Center for Infectious Disease"/>
            <person name="Wu L."/>
            <person name="Ma J."/>
        </authorList>
    </citation>
    <scope>NUCLEOTIDE SEQUENCE [LARGE SCALE GENOMIC DNA]</scope>
    <source>
        <strain evidence="3 4">JCM 16013</strain>
    </source>
</reference>
<comment type="caution">
    <text evidence="3">The sequence shown here is derived from an EMBL/GenBank/DDBJ whole genome shotgun (WGS) entry which is preliminary data.</text>
</comment>
<dbReference type="CDD" id="cd02035">
    <property type="entry name" value="ArsA"/>
    <property type="match status" value="2"/>
</dbReference>
<name>A0ABN2SVN1_9ACTN</name>
<dbReference type="InterPro" id="IPR016300">
    <property type="entry name" value="ATPase_ArsA/GET3"/>
</dbReference>
<protein>
    <submittedName>
        <fullName evidence="3">Arsenical pump-driving ATPase</fullName>
    </submittedName>
</protein>
<evidence type="ECO:0000256" key="1">
    <source>
        <dbReference type="ARBA" id="ARBA00011040"/>
    </source>
</evidence>
<dbReference type="InterPro" id="IPR003593">
    <property type="entry name" value="AAA+_ATPase"/>
</dbReference>
<dbReference type="PIRSF" id="PIRSF001327">
    <property type="entry name" value="Arsenical_pump-driving_ATPase"/>
    <property type="match status" value="1"/>
</dbReference>
<feature type="domain" description="AAA+ ATPase" evidence="2">
    <location>
        <begin position="13"/>
        <end position="234"/>
    </location>
</feature>
<accession>A0ABN2SVN1</accession>